<feature type="compositionally biased region" description="Low complexity" evidence="1">
    <location>
        <begin position="141"/>
        <end position="162"/>
    </location>
</feature>
<feature type="compositionally biased region" description="Polar residues" evidence="1">
    <location>
        <begin position="163"/>
        <end position="174"/>
    </location>
</feature>
<dbReference type="SUPFAM" id="SSF81901">
    <property type="entry name" value="HCP-like"/>
    <property type="match status" value="1"/>
</dbReference>
<dbReference type="EMBL" id="CAFABF010000108">
    <property type="protein sequence ID" value="CAB4833407.1"/>
    <property type="molecule type" value="Genomic_DNA"/>
</dbReference>
<reference evidence="2" key="1">
    <citation type="submission" date="2020-05" db="EMBL/GenBank/DDBJ databases">
        <authorList>
            <person name="Chiriac C."/>
            <person name="Salcher M."/>
            <person name="Ghai R."/>
            <person name="Kavagutti S V."/>
        </authorList>
    </citation>
    <scope>NUCLEOTIDE SEQUENCE</scope>
</reference>
<evidence type="ECO:0000313" key="2">
    <source>
        <dbReference type="EMBL" id="CAB4833407.1"/>
    </source>
</evidence>
<dbReference type="SUPFAM" id="SSF56112">
    <property type="entry name" value="Protein kinase-like (PK-like)"/>
    <property type="match status" value="1"/>
</dbReference>
<feature type="region of interest" description="Disordered" evidence="1">
    <location>
        <begin position="141"/>
        <end position="181"/>
    </location>
</feature>
<dbReference type="PANTHER" id="PTHR11102">
    <property type="entry name" value="SEL-1-LIKE PROTEIN"/>
    <property type="match status" value="1"/>
</dbReference>
<sequence length="509" mass="56149">MDVFSAGVTLAYAAKLKSVWAGDNQDAITESIKNDKPDLTGLTPLQEEFIRPLLEKLPIDRPKSASVHKKALEYIEYLVDKEHKSKPVALRVKKSFSRRFRSPWVKWGAPLALVSAMALAFTSPWNSKQSELVPGVIVTAPPSASPSTSPTTSNSPVPTSQPLASQAATSNNDGPRNPNEVKCSTALEANLLDEAIKFCQLAAEEKDPRGTFTLGTLYIYKNDNANTEKYLKVAADLGFEMAYGALGVFYEMTQKDNAKAELWYKKGVAVKIPENYITYALFLEKQKKFAEAEKYLILADKSGLTWGTYQLGLFYKKQGNNAKAEVYLSAAAKAGDVSAMYEYAELLRTVKNNLSLACDWYTKTTATTRNSSPKTIALAKSALVAYCQSGLTGAPILSDNVIRGTQDSRPYNSEALKWIIPRESINADYNYVQFKQVGGTADWKGIAFTEKPSTNDKPWIEVIFSSAAKDLCIDFRLIKVEDSKVTKIWDLLPSNCYSFSSGVATRIGR</sequence>
<dbReference type="SMART" id="SM00671">
    <property type="entry name" value="SEL1"/>
    <property type="match status" value="3"/>
</dbReference>
<organism evidence="2">
    <name type="scientific">freshwater metagenome</name>
    <dbReference type="NCBI Taxonomy" id="449393"/>
    <lineage>
        <taxon>unclassified sequences</taxon>
        <taxon>metagenomes</taxon>
        <taxon>ecological metagenomes</taxon>
    </lineage>
</organism>
<accession>A0A6J7AKW3</accession>
<evidence type="ECO:0000256" key="1">
    <source>
        <dbReference type="SAM" id="MobiDB-lite"/>
    </source>
</evidence>
<dbReference type="InterPro" id="IPR011990">
    <property type="entry name" value="TPR-like_helical_dom_sf"/>
</dbReference>
<dbReference type="Gene3D" id="1.10.510.10">
    <property type="entry name" value="Transferase(Phosphotransferase) domain 1"/>
    <property type="match status" value="1"/>
</dbReference>
<dbReference type="Gene3D" id="1.25.40.10">
    <property type="entry name" value="Tetratricopeptide repeat domain"/>
    <property type="match status" value="1"/>
</dbReference>
<proteinExistence type="predicted"/>
<dbReference type="PANTHER" id="PTHR11102:SF160">
    <property type="entry name" value="ERAD-ASSOCIATED E3 UBIQUITIN-PROTEIN LIGASE COMPONENT HRD3"/>
    <property type="match status" value="1"/>
</dbReference>
<dbReference type="InterPro" id="IPR050767">
    <property type="entry name" value="Sel1_AlgK"/>
</dbReference>
<protein>
    <submittedName>
        <fullName evidence="2">Unannotated protein</fullName>
    </submittedName>
</protein>
<dbReference type="InterPro" id="IPR011009">
    <property type="entry name" value="Kinase-like_dom_sf"/>
</dbReference>
<dbReference type="AlphaFoldDB" id="A0A6J7AKW3"/>
<name>A0A6J7AKW3_9ZZZZ</name>
<gene>
    <name evidence="2" type="ORF">UFOPK3167_01285</name>
</gene>
<dbReference type="InterPro" id="IPR006597">
    <property type="entry name" value="Sel1-like"/>
</dbReference>